<evidence type="ECO:0000313" key="3">
    <source>
        <dbReference type="Proteomes" id="UP000484842"/>
    </source>
</evidence>
<reference evidence="2 3" key="1">
    <citation type="submission" date="2019-10" db="EMBL/GenBank/DDBJ databases">
        <title>Deinococcus sp. isolated from soil.</title>
        <authorList>
            <person name="Li Y."/>
            <person name="Wang J."/>
        </authorList>
    </citation>
    <scope>NUCLEOTIDE SEQUENCE [LARGE SCALE GENOMIC DNA]</scope>
    <source>
        <strain evidence="2 3">SDU3-2</strain>
    </source>
</reference>
<keyword evidence="3" id="KW-1185">Reference proteome</keyword>
<name>A0A7X1NYZ2_9DEIO</name>
<comment type="caution">
    <text evidence="2">The sequence shown here is derived from an EMBL/GenBank/DDBJ whole genome shotgun (WGS) entry which is preliminary data.</text>
</comment>
<feature type="non-terminal residue" evidence="2">
    <location>
        <position position="1"/>
    </location>
</feature>
<protein>
    <submittedName>
        <fullName evidence="2">Transposase</fullName>
    </submittedName>
</protein>
<evidence type="ECO:0000313" key="1">
    <source>
        <dbReference type="EMBL" id="MPY68295.1"/>
    </source>
</evidence>
<dbReference type="AlphaFoldDB" id="A0A7X1NYZ2"/>
<organism evidence="2 3">
    <name type="scientific">Deinococcus terrestris</name>
    <dbReference type="NCBI Taxonomy" id="2651870"/>
    <lineage>
        <taxon>Bacteria</taxon>
        <taxon>Thermotogati</taxon>
        <taxon>Deinococcota</taxon>
        <taxon>Deinococci</taxon>
        <taxon>Deinococcales</taxon>
        <taxon>Deinococcaceae</taxon>
        <taxon>Deinococcus</taxon>
    </lineage>
</organism>
<gene>
    <name evidence="1" type="ORF">F8S09_16695</name>
    <name evidence="2" type="ORF">F8S09_17205</name>
</gene>
<dbReference type="Proteomes" id="UP000484842">
    <property type="component" value="Unassembled WGS sequence"/>
</dbReference>
<dbReference type="EMBL" id="WBSL01000025">
    <property type="protein sequence ID" value="MPY68392.1"/>
    <property type="molecule type" value="Genomic_DNA"/>
</dbReference>
<accession>A0A7X1NYZ2</accession>
<evidence type="ECO:0000313" key="2">
    <source>
        <dbReference type="EMBL" id="MPY68392.1"/>
    </source>
</evidence>
<proteinExistence type="predicted"/>
<dbReference type="EMBL" id="WBSL01000020">
    <property type="protein sequence ID" value="MPY68295.1"/>
    <property type="molecule type" value="Genomic_DNA"/>
</dbReference>
<sequence length="41" mass="4796">ALALMTVMPDVHLNRLLLTFSRNSEFLRQHGYSLRYARCNS</sequence>